<evidence type="ECO:0000313" key="4">
    <source>
        <dbReference type="Proteomes" id="UP000010420"/>
    </source>
</evidence>
<evidence type="ECO:0000256" key="2">
    <source>
        <dbReference type="SAM" id="SignalP"/>
    </source>
</evidence>
<feature type="region of interest" description="Disordered" evidence="1">
    <location>
        <begin position="32"/>
        <end position="51"/>
    </location>
</feature>
<dbReference type="STRING" id="545697.HMPREF0216_00154"/>
<dbReference type="AlphaFoldDB" id="L1QNR7"/>
<feature type="compositionally biased region" description="Low complexity" evidence="1">
    <location>
        <begin position="32"/>
        <end position="46"/>
    </location>
</feature>
<organism evidence="3 4">
    <name type="scientific">Clostridium celatum DSM 1785</name>
    <dbReference type="NCBI Taxonomy" id="545697"/>
    <lineage>
        <taxon>Bacteria</taxon>
        <taxon>Bacillati</taxon>
        <taxon>Bacillota</taxon>
        <taxon>Clostridia</taxon>
        <taxon>Eubacteriales</taxon>
        <taxon>Clostridiaceae</taxon>
        <taxon>Clostridium</taxon>
    </lineage>
</organism>
<reference evidence="3 4" key="1">
    <citation type="submission" date="2012-05" db="EMBL/GenBank/DDBJ databases">
        <authorList>
            <person name="Weinstock G."/>
            <person name="Sodergren E."/>
            <person name="Lobos E.A."/>
            <person name="Fulton L."/>
            <person name="Fulton R."/>
            <person name="Courtney L."/>
            <person name="Fronick C."/>
            <person name="O'Laughlin M."/>
            <person name="Godfrey J."/>
            <person name="Wilson R.M."/>
            <person name="Miner T."/>
            <person name="Farmer C."/>
            <person name="Delehaunty K."/>
            <person name="Cordes M."/>
            <person name="Minx P."/>
            <person name="Tomlinson C."/>
            <person name="Chen J."/>
            <person name="Wollam A."/>
            <person name="Pepin K.H."/>
            <person name="Bhonagiri V."/>
            <person name="Zhang X."/>
            <person name="Suruliraj S."/>
            <person name="Warren W."/>
            <person name="Mitreva M."/>
            <person name="Mardis E.R."/>
            <person name="Wilson R.K."/>
        </authorList>
    </citation>
    <scope>NUCLEOTIDE SEQUENCE [LARGE SCALE GENOMIC DNA]</scope>
    <source>
        <strain evidence="3 4">DSM 1785</strain>
    </source>
</reference>
<evidence type="ECO:0000256" key="1">
    <source>
        <dbReference type="SAM" id="MobiDB-lite"/>
    </source>
</evidence>
<dbReference type="EMBL" id="AMEZ01000005">
    <property type="protein sequence ID" value="EKY29571.1"/>
    <property type="molecule type" value="Genomic_DNA"/>
</dbReference>
<evidence type="ECO:0000313" key="3">
    <source>
        <dbReference type="EMBL" id="EKY29571.1"/>
    </source>
</evidence>
<keyword evidence="4" id="KW-1185">Reference proteome</keyword>
<feature type="signal peptide" evidence="2">
    <location>
        <begin position="1"/>
        <end position="25"/>
    </location>
</feature>
<dbReference type="eggNOG" id="ENOG5032EFD">
    <property type="taxonomic scope" value="Bacteria"/>
</dbReference>
<feature type="chain" id="PRO_5039733510" evidence="2">
    <location>
        <begin position="26"/>
        <end position="251"/>
    </location>
</feature>
<dbReference type="PATRIC" id="fig|545697.3.peg.153"/>
<accession>L1QNR7</accession>
<dbReference type="RefSeq" id="WP_005209925.1">
    <property type="nucleotide sequence ID" value="NZ_KB291600.1"/>
</dbReference>
<name>L1QNR7_9CLOT</name>
<sequence length="251" mass="27250">MKKKFLLLSSSILLCCTFISCNLKDAITGANTNDTSTTTNENTTNENDNKSVIINDANAENTDSNMDTATSTDLTNATSSIDDKNGSTLTTTDYTSTTNTTTNDTTTSNTVNRNCRVFYFNTSDLKTYYIDTTVPVTDNAFTTALTNKLYTSPDSSDNFIVIPEEFGVNSATIDEETGVLKVVFNEDFTSALPLGTSSESGLISAIVNTYGYNYGLDKVAIYFGDTLYTGLKGELLEGYYTVNTEDAIKLN</sequence>
<dbReference type="Proteomes" id="UP000010420">
    <property type="component" value="Unassembled WGS sequence"/>
</dbReference>
<feature type="region of interest" description="Disordered" evidence="1">
    <location>
        <begin position="59"/>
        <end position="107"/>
    </location>
</feature>
<gene>
    <name evidence="3" type="ORF">HMPREF0216_00154</name>
</gene>
<protein>
    <submittedName>
        <fullName evidence="3">Uncharacterized protein</fullName>
    </submittedName>
</protein>
<keyword evidence="2" id="KW-0732">Signal</keyword>
<comment type="caution">
    <text evidence="3">The sequence shown here is derived from an EMBL/GenBank/DDBJ whole genome shotgun (WGS) entry which is preliminary data.</text>
</comment>
<dbReference type="OrthoDB" id="1906612at2"/>
<feature type="compositionally biased region" description="Low complexity" evidence="1">
    <location>
        <begin position="87"/>
        <end position="107"/>
    </location>
</feature>
<proteinExistence type="predicted"/>
<feature type="compositionally biased region" description="Polar residues" evidence="1">
    <location>
        <begin position="59"/>
        <end position="80"/>
    </location>
</feature>
<dbReference type="HOGENOM" id="CLU_1105631_0_0_9"/>
<dbReference type="PROSITE" id="PS51257">
    <property type="entry name" value="PROKAR_LIPOPROTEIN"/>
    <property type="match status" value="1"/>
</dbReference>